<evidence type="ECO:0000256" key="5">
    <source>
        <dbReference type="ARBA" id="ARBA00022989"/>
    </source>
</evidence>
<keyword evidence="4 7" id="KW-0812">Transmembrane</keyword>
<comment type="similarity">
    <text evidence="7">Belongs to the binding-protein-dependent transport system permease family.</text>
</comment>
<evidence type="ECO:0000313" key="10">
    <source>
        <dbReference type="Proteomes" id="UP000001929"/>
    </source>
</evidence>
<protein>
    <submittedName>
        <fullName evidence="9">Binding-protein-dependent transport systems inner membrane component</fullName>
    </submittedName>
</protein>
<dbReference type="PANTHER" id="PTHR43005:SF1">
    <property type="entry name" value="SPERMIDINE_PUTRESCINE TRANSPORT SYSTEM PERMEASE PROTEIN"/>
    <property type="match status" value="1"/>
</dbReference>
<organism evidence="9 10">
    <name type="scientific">Rhodospirillum rubrum (strain ATCC 11170 / ATH 1.1.1 / DSM 467 / LMG 4362 / NCIMB 8255 / S1)</name>
    <dbReference type="NCBI Taxonomy" id="269796"/>
    <lineage>
        <taxon>Bacteria</taxon>
        <taxon>Pseudomonadati</taxon>
        <taxon>Pseudomonadota</taxon>
        <taxon>Alphaproteobacteria</taxon>
        <taxon>Rhodospirillales</taxon>
        <taxon>Rhodospirillaceae</taxon>
        <taxon>Rhodospirillum</taxon>
    </lineage>
</organism>
<dbReference type="PROSITE" id="PS50928">
    <property type="entry name" value="ABC_TM1"/>
    <property type="match status" value="1"/>
</dbReference>
<dbReference type="CDD" id="cd06261">
    <property type="entry name" value="TM_PBP2"/>
    <property type="match status" value="1"/>
</dbReference>
<feature type="domain" description="ABC transmembrane type-1" evidence="8">
    <location>
        <begin position="79"/>
        <end position="291"/>
    </location>
</feature>
<dbReference type="EnsemblBacteria" id="ABC22062">
    <property type="protein sequence ID" value="ABC22062"/>
    <property type="gene ID" value="Rru_A1261"/>
</dbReference>
<evidence type="ECO:0000259" key="8">
    <source>
        <dbReference type="PROSITE" id="PS50928"/>
    </source>
</evidence>
<name>Q2RUY3_RHORT</name>
<dbReference type="PANTHER" id="PTHR43005">
    <property type="entry name" value="BLR7065 PROTEIN"/>
    <property type="match status" value="1"/>
</dbReference>
<dbReference type="KEGG" id="rru:Rru_A1261"/>
<dbReference type="STRING" id="269796.Rru_A1261"/>
<dbReference type="HOGENOM" id="CLU_016047_0_3_5"/>
<dbReference type="GO" id="GO:0005886">
    <property type="term" value="C:plasma membrane"/>
    <property type="evidence" value="ECO:0007669"/>
    <property type="project" value="UniProtKB-SubCell"/>
</dbReference>
<feature type="transmembrane region" description="Helical" evidence="7">
    <location>
        <begin position="222"/>
        <end position="244"/>
    </location>
</feature>
<dbReference type="Pfam" id="PF00528">
    <property type="entry name" value="BPD_transp_1"/>
    <property type="match status" value="1"/>
</dbReference>
<evidence type="ECO:0000256" key="1">
    <source>
        <dbReference type="ARBA" id="ARBA00004651"/>
    </source>
</evidence>
<reference evidence="9 10" key="1">
    <citation type="journal article" date="2011" name="Stand. Genomic Sci.">
        <title>Complete genome sequence of Rhodospirillum rubrum type strain (S1).</title>
        <authorList>
            <person name="Munk A.C."/>
            <person name="Copeland A."/>
            <person name="Lucas S."/>
            <person name="Lapidus A."/>
            <person name="Del Rio T.G."/>
            <person name="Barry K."/>
            <person name="Detter J.C."/>
            <person name="Hammon N."/>
            <person name="Israni S."/>
            <person name="Pitluck S."/>
            <person name="Brettin T."/>
            <person name="Bruce D."/>
            <person name="Han C."/>
            <person name="Tapia R."/>
            <person name="Gilna P."/>
            <person name="Schmutz J."/>
            <person name="Larimer F."/>
            <person name="Land M."/>
            <person name="Kyrpides N.C."/>
            <person name="Mavromatis K."/>
            <person name="Richardson P."/>
            <person name="Rohde M."/>
            <person name="Goker M."/>
            <person name="Klenk H.P."/>
            <person name="Zhang Y."/>
            <person name="Roberts G.P."/>
            <person name="Reslewic S."/>
            <person name="Schwartz D.C."/>
        </authorList>
    </citation>
    <scope>NUCLEOTIDE SEQUENCE [LARGE SCALE GENOMIC DNA]</scope>
    <source>
        <strain evidence="10">ATCC 11170 / ATH 1.1.1 / DSM 467 / LMG 4362 / NCIMB 8255 / S1</strain>
    </source>
</reference>
<keyword evidence="5 7" id="KW-1133">Transmembrane helix</keyword>
<dbReference type="eggNOG" id="COG1175">
    <property type="taxonomic scope" value="Bacteria"/>
</dbReference>
<evidence type="ECO:0000256" key="3">
    <source>
        <dbReference type="ARBA" id="ARBA00022475"/>
    </source>
</evidence>
<dbReference type="InterPro" id="IPR000515">
    <property type="entry name" value="MetI-like"/>
</dbReference>
<feature type="transmembrane region" description="Helical" evidence="7">
    <location>
        <begin position="264"/>
        <end position="292"/>
    </location>
</feature>
<gene>
    <name evidence="9" type="ordered locus">Rru_A1261</name>
</gene>
<comment type="subcellular location">
    <subcellularLocation>
        <location evidence="1 7">Cell membrane</location>
        <topology evidence="1 7">Multi-pass membrane protein</topology>
    </subcellularLocation>
</comment>
<evidence type="ECO:0000256" key="7">
    <source>
        <dbReference type="RuleBase" id="RU363032"/>
    </source>
</evidence>
<proteinExistence type="inferred from homology"/>
<keyword evidence="2 7" id="KW-0813">Transport</keyword>
<dbReference type="Proteomes" id="UP000001929">
    <property type="component" value="Chromosome"/>
</dbReference>
<keyword evidence="6 7" id="KW-0472">Membrane</keyword>
<evidence type="ECO:0000256" key="2">
    <source>
        <dbReference type="ARBA" id="ARBA00022448"/>
    </source>
</evidence>
<evidence type="ECO:0000256" key="4">
    <source>
        <dbReference type="ARBA" id="ARBA00022692"/>
    </source>
</evidence>
<dbReference type="PATRIC" id="fig|269796.9.peg.1325"/>
<dbReference type="Gene3D" id="1.10.3720.10">
    <property type="entry name" value="MetI-like"/>
    <property type="match status" value="1"/>
</dbReference>
<feature type="transmembrane region" description="Helical" evidence="7">
    <location>
        <begin position="174"/>
        <end position="192"/>
    </location>
</feature>
<evidence type="ECO:0000313" key="9">
    <source>
        <dbReference type="EMBL" id="ABC22062.1"/>
    </source>
</evidence>
<keyword evidence="10" id="KW-1185">Reference proteome</keyword>
<dbReference type="PhylomeDB" id="Q2RUY3"/>
<feature type="transmembrane region" description="Helical" evidence="7">
    <location>
        <begin position="21"/>
        <end position="44"/>
    </location>
</feature>
<dbReference type="AlphaFoldDB" id="Q2RUY3"/>
<keyword evidence="3" id="KW-1003">Cell membrane</keyword>
<dbReference type="EMBL" id="CP000230">
    <property type="protein sequence ID" value="ABC22062.1"/>
    <property type="molecule type" value="Genomic_DNA"/>
</dbReference>
<feature type="transmembrane region" description="Helical" evidence="7">
    <location>
        <begin position="113"/>
        <end position="133"/>
    </location>
</feature>
<dbReference type="GO" id="GO:0055085">
    <property type="term" value="P:transmembrane transport"/>
    <property type="evidence" value="ECO:0007669"/>
    <property type="project" value="InterPro"/>
</dbReference>
<evidence type="ECO:0000256" key="6">
    <source>
        <dbReference type="ARBA" id="ARBA00023136"/>
    </source>
</evidence>
<dbReference type="SUPFAM" id="SSF161098">
    <property type="entry name" value="MetI-like"/>
    <property type="match status" value="1"/>
</dbReference>
<sequence length="298" mass="32712">MSGAADRPMTALERADRRFGWFLTLPGVLMLAATIAFPLLWAVATSLFDFTLIAPTYDTFVGLDNYALALGNTEFLHASWLTVGFVVAVVLIEFAIGFLIALMLNGVRRGKPIYYAILLCPLLINPVVVGLVWRMVLHPTLGVANYALGLIGLSPVNWLGDVTVAFWTLVGVDIWHQVSFMIVLLLAGLSALPAEPYEAARVDGASVFQRFWHITLPLMRRVILVTLLIRMIFAVKTYDLVYIMTRGGPGTATDLVSYSIYRTAFVGLNLGQATAMAGLLLIPVLGITAYLYRLMRKA</sequence>
<feature type="transmembrane region" description="Helical" evidence="7">
    <location>
        <begin position="78"/>
        <end position="101"/>
    </location>
</feature>
<dbReference type="InterPro" id="IPR035906">
    <property type="entry name" value="MetI-like_sf"/>
</dbReference>
<accession>Q2RUY3</accession>